<dbReference type="AlphaFoldDB" id="A4JMK9"/>
<evidence type="ECO:0000256" key="1">
    <source>
        <dbReference type="SAM" id="Phobius"/>
    </source>
</evidence>
<keyword evidence="1" id="KW-1133">Transmembrane helix</keyword>
<evidence type="ECO:0008006" key="4">
    <source>
        <dbReference type="Google" id="ProtNLM"/>
    </source>
</evidence>
<accession>A4JMK9</accession>
<name>A4JMK9_BURVG</name>
<feature type="transmembrane region" description="Helical" evidence="1">
    <location>
        <begin position="146"/>
        <end position="164"/>
    </location>
</feature>
<protein>
    <recommendedName>
        <fullName evidence="4">SMODS and SLOG-associating 2TM effector domain-containing protein</fullName>
    </recommendedName>
</protein>
<sequence length="171" mass="19345">MSDETNMKDRLDWIEKAGIENMKTQHACADYLIKEASTTLTITLAGMGGGLAYAAKAIEAHHWSWLSVGAGAFTAWLLFTSWYITTKCLMVSTIDQVYNDPKNLDAPEDTFEYLRQCELLSLQERISRTAKRNAQYAERLNRARKFAIFSPAIFIAASMVWKVWECFSVAA</sequence>
<keyword evidence="1" id="KW-0472">Membrane</keyword>
<keyword evidence="1" id="KW-0812">Transmembrane</keyword>
<feature type="transmembrane region" description="Helical" evidence="1">
    <location>
        <begin position="63"/>
        <end position="84"/>
    </location>
</feature>
<dbReference type="HOGENOM" id="CLU_1560103_0_0_4"/>
<evidence type="ECO:0000313" key="2">
    <source>
        <dbReference type="EMBL" id="ABO57512.1"/>
    </source>
</evidence>
<proteinExistence type="predicted"/>
<dbReference type="Proteomes" id="UP000002287">
    <property type="component" value="Chromosome 2"/>
</dbReference>
<reference evidence="3" key="1">
    <citation type="submission" date="2007-03" db="EMBL/GenBank/DDBJ databases">
        <title>Complete sequence of chromosome 2 of Burkholderia vietnamiensis G4.</title>
        <authorList>
            <consortium name="US DOE Joint Genome Institute"/>
            <person name="Copeland A."/>
            <person name="Lucas S."/>
            <person name="Lapidus A."/>
            <person name="Barry K."/>
            <person name="Detter J.C."/>
            <person name="Glavina del Rio T."/>
            <person name="Hammon N."/>
            <person name="Israni S."/>
            <person name="Dalin E."/>
            <person name="Tice H."/>
            <person name="Pitluck S."/>
            <person name="Chain P."/>
            <person name="Malfatti S."/>
            <person name="Shin M."/>
            <person name="Vergez L."/>
            <person name="Schmutz J."/>
            <person name="Larimer F."/>
            <person name="Land M."/>
            <person name="Hauser L."/>
            <person name="Kyrpides N."/>
            <person name="Tiedje J."/>
            <person name="Richardson P."/>
        </authorList>
    </citation>
    <scope>NUCLEOTIDE SEQUENCE [LARGE SCALE GENOMIC DNA]</scope>
    <source>
        <strain evidence="3">G4 / LMG 22486</strain>
    </source>
</reference>
<organism evidence="2 3">
    <name type="scientific">Burkholderia vietnamiensis (strain G4 / LMG 22486)</name>
    <name type="common">Burkholderia cepacia (strain R1808)</name>
    <dbReference type="NCBI Taxonomy" id="269482"/>
    <lineage>
        <taxon>Bacteria</taxon>
        <taxon>Pseudomonadati</taxon>
        <taxon>Pseudomonadota</taxon>
        <taxon>Betaproteobacteria</taxon>
        <taxon>Burkholderiales</taxon>
        <taxon>Burkholderiaceae</taxon>
        <taxon>Burkholderia</taxon>
        <taxon>Burkholderia cepacia complex</taxon>
    </lineage>
</organism>
<dbReference type="EMBL" id="CP000615">
    <property type="protein sequence ID" value="ABO57512.1"/>
    <property type="molecule type" value="Genomic_DNA"/>
</dbReference>
<gene>
    <name evidence="2" type="ordered locus">Bcep1808_4549</name>
</gene>
<dbReference type="KEGG" id="bvi:Bcep1808_4549"/>
<evidence type="ECO:0000313" key="3">
    <source>
        <dbReference type="Proteomes" id="UP000002287"/>
    </source>
</evidence>